<keyword evidence="1" id="KW-0812">Transmembrane</keyword>
<organism evidence="2">
    <name type="scientific">Marseillevirus LCMAC103</name>
    <dbReference type="NCBI Taxonomy" id="2506604"/>
    <lineage>
        <taxon>Viruses</taxon>
        <taxon>Varidnaviria</taxon>
        <taxon>Bamfordvirae</taxon>
        <taxon>Nucleocytoviricota</taxon>
        <taxon>Megaviricetes</taxon>
        <taxon>Pimascovirales</taxon>
        <taxon>Pimascovirales incertae sedis</taxon>
        <taxon>Marseilleviridae</taxon>
    </lineage>
</organism>
<feature type="transmembrane region" description="Helical" evidence="1">
    <location>
        <begin position="53"/>
        <end position="71"/>
    </location>
</feature>
<evidence type="ECO:0000256" key="1">
    <source>
        <dbReference type="SAM" id="Phobius"/>
    </source>
</evidence>
<keyword evidence="1" id="KW-1133">Transmembrane helix</keyword>
<keyword evidence="1" id="KW-0472">Membrane</keyword>
<evidence type="ECO:0008006" key="3">
    <source>
        <dbReference type="Google" id="ProtNLM"/>
    </source>
</evidence>
<sequence length="74" mass="7828">MATKLEALAAALLYPFLNGDGLVSLLFLTLTGLTLQAQVFGTDLDTLRCGEVAPSFALSYGIVAAATYVVVRYK</sequence>
<gene>
    <name evidence="2" type="ORF">LCMAC103_01820</name>
</gene>
<reference evidence="2" key="1">
    <citation type="journal article" date="2019" name="MBio">
        <title>Virus Genomes from Deep Sea Sediments Expand the Ocean Megavirome and Support Independent Origins of Viral Gigantism.</title>
        <authorList>
            <person name="Backstrom D."/>
            <person name="Yutin N."/>
            <person name="Jorgensen S.L."/>
            <person name="Dharamshi J."/>
            <person name="Homa F."/>
            <person name="Zaremba-Niedwiedzka K."/>
            <person name="Spang A."/>
            <person name="Wolf Y.I."/>
            <person name="Koonin E.V."/>
            <person name="Ettema T.J."/>
        </authorList>
    </citation>
    <scope>NUCLEOTIDE SEQUENCE</scope>
</reference>
<dbReference type="EMBL" id="MK500337">
    <property type="protein sequence ID" value="QBK86844.1"/>
    <property type="molecule type" value="Genomic_DNA"/>
</dbReference>
<proteinExistence type="predicted"/>
<feature type="transmembrane region" description="Helical" evidence="1">
    <location>
        <begin position="12"/>
        <end position="33"/>
    </location>
</feature>
<accession>A0A481YW97</accession>
<name>A0A481YW97_9VIRU</name>
<evidence type="ECO:0000313" key="2">
    <source>
        <dbReference type="EMBL" id="QBK86844.1"/>
    </source>
</evidence>
<protein>
    <recommendedName>
        <fullName evidence="3">Transmembrane protein</fullName>
    </recommendedName>
</protein>